<dbReference type="InterPro" id="IPR048270">
    <property type="entry name" value="PNMA_C"/>
</dbReference>
<keyword evidence="1" id="KW-0472">Membrane</keyword>
<reference evidence="3" key="2">
    <citation type="submission" date="2025-09" db="UniProtKB">
        <authorList>
            <consortium name="Ensembl"/>
        </authorList>
    </citation>
    <scope>IDENTIFICATION</scope>
</reference>
<feature type="domain" description="Paraneoplastic antigen Ma-like C-terminal" evidence="2">
    <location>
        <begin position="162"/>
        <end position="215"/>
    </location>
</feature>
<dbReference type="PANTHER" id="PTHR23095">
    <property type="entry name" value="PARANEOPLASTIC ANTIGEN"/>
    <property type="match status" value="1"/>
</dbReference>
<reference evidence="3" key="1">
    <citation type="submission" date="2025-08" db="UniProtKB">
        <authorList>
            <consortium name="Ensembl"/>
        </authorList>
    </citation>
    <scope>IDENTIFICATION</scope>
</reference>
<dbReference type="Pfam" id="PF14893">
    <property type="entry name" value="PNMA"/>
    <property type="match status" value="1"/>
</dbReference>
<evidence type="ECO:0000256" key="1">
    <source>
        <dbReference type="SAM" id="Phobius"/>
    </source>
</evidence>
<evidence type="ECO:0000313" key="4">
    <source>
        <dbReference type="Proteomes" id="UP000472260"/>
    </source>
</evidence>
<keyword evidence="1" id="KW-1133">Transmembrane helix</keyword>
<dbReference type="Proteomes" id="UP000472260">
    <property type="component" value="Unassembled WGS sequence"/>
</dbReference>
<dbReference type="InterPro" id="IPR026523">
    <property type="entry name" value="PNMA"/>
</dbReference>
<dbReference type="Ensembl" id="ENSSANT00000010072.1">
    <property type="protein sequence ID" value="ENSSANP00000009403.1"/>
    <property type="gene ID" value="ENSSANG00000005224.1"/>
</dbReference>
<accession>A0A671KR63</accession>
<dbReference type="AlphaFoldDB" id="A0A671KR63"/>
<sequence length="257" mass="28832">MLYKVTLRENLNYTLSSWCKGEGLDPAHAILIAGVAEDVSISQIEELIVEAGGLLVLCECREEITPQIVPPEVRSDDDTTVWHIVVVDPRPDSSDASDDFVGKLQNFLQAEGKTVADLQDYVATPAPAKGTEEFFIHAMAEVMRQSNRSMVESHSYCRLRVFSGITPTPMGEEQVEYWLEQATVMIEGSDCPEKEKRRRIIESLRDPALEIVRSLPYIAYTNICTFLHFIFIICTNISIACTKECNHKLASDSLVLF</sequence>
<name>A0A671KR63_9TELE</name>
<evidence type="ECO:0000313" key="3">
    <source>
        <dbReference type="Ensembl" id="ENSSANP00000009403.1"/>
    </source>
</evidence>
<keyword evidence="1" id="KW-0812">Transmembrane</keyword>
<keyword evidence="4" id="KW-1185">Reference proteome</keyword>
<dbReference type="PANTHER" id="PTHR23095:SF51">
    <property type="entry name" value="PARANEOPLASTIC ANTIGEN MA1 HOMOLOG-RELATED"/>
    <property type="match status" value="1"/>
</dbReference>
<feature type="transmembrane region" description="Helical" evidence="1">
    <location>
        <begin position="217"/>
        <end position="239"/>
    </location>
</feature>
<protein>
    <recommendedName>
        <fullName evidence="2">Paraneoplastic antigen Ma-like C-terminal domain-containing protein</fullName>
    </recommendedName>
</protein>
<organism evidence="3 4">
    <name type="scientific">Sinocyclocheilus anshuiensis</name>
    <dbReference type="NCBI Taxonomy" id="1608454"/>
    <lineage>
        <taxon>Eukaryota</taxon>
        <taxon>Metazoa</taxon>
        <taxon>Chordata</taxon>
        <taxon>Craniata</taxon>
        <taxon>Vertebrata</taxon>
        <taxon>Euteleostomi</taxon>
        <taxon>Actinopterygii</taxon>
        <taxon>Neopterygii</taxon>
        <taxon>Teleostei</taxon>
        <taxon>Ostariophysi</taxon>
        <taxon>Cypriniformes</taxon>
        <taxon>Cyprinidae</taxon>
        <taxon>Cyprininae</taxon>
        <taxon>Sinocyclocheilus</taxon>
    </lineage>
</organism>
<evidence type="ECO:0000259" key="2">
    <source>
        <dbReference type="Pfam" id="PF14893"/>
    </source>
</evidence>
<proteinExistence type="predicted"/>